<keyword evidence="1" id="KW-0614">Plasmid</keyword>
<sequence length="223" mass="24706">MAGETALLEYAQELSRLEQLKLKRADPQIGLTSGESNELKQLRKLEKAHPLGLSHLTEADQKLVVQERLNVAMVEGIKRAFPNVDMQRQVFLTLVHWDNATQVAIRGDGGPQFSNAPRELCISIHTENLPAKCLEGAAYFKFHSEHGLPGKDGTVQIGRTEFRRNEFDAGEMTRTAIWEVTAHPMDVADQSGKATASEAKLWSASYDASFLLKKKTSPPPSLV</sequence>
<dbReference type="AlphaFoldDB" id="A0A0G3IEI9"/>
<accession>A0A0G3IEI9</accession>
<dbReference type="EMBL" id="CP011519">
    <property type="protein sequence ID" value="AKK24973.1"/>
    <property type="molecule type" value="Genomic_DNA"/>
</dbReference>
<geneLocation type="plasmid" evidence="1 2">
    <name>pPO70-2</name>
</geneLocation>
<gene>
    <name evidence="1" type="ORF">MB84_29865</name>
</gene>
<evidence type="ECO:0000313" key="1">
    <source>
        <dbReference type="EMBL" id="AKK24973.1"/>
    </source>
</evidence>
<proteinExistence type="predicted"/>
<protein>
    <submittedName>
        <fullName evidence="1">Uncharacterized protein</fullName>
    </submittedName>
</protein>
<keyword evidence="2" id="KW-1185">Reference proteome</keyword>
<name>A0A0G3IEI9_9BURK</name>
<reference evidence="1" key="1">
    <citation type="submission" date="2016-06" db="EMBL/GenBank/DDBJ databases">
        <title>Pandoraea oxalativorans DSM 23570 Genome Sequencing.</title>
        <authorList>
            <person name="Ee R."/>
            <person name="Lim Y.-L."/>
            <person name="Yong D."/>
            <person name="Yin W.-F."/>
            <person name="Chan K.-G."/>
        </authorList>
    </citation>
    <scope>NUCLEOTIDE SEQUENCE</scope>
    <source>
        <strain evidence="1">DSM 23570</strain>
        <plasmid evidence="1">pPO70-2</plasmid>
    </source>
</reference>
<dbReference type="Proteomes" id="UP000035050">
    <property type="component" value="Plasmid pPO70-2"/>
</dbReference>
<evidence type="ECO:0000313" key="2">
    <source>
        <dbReference type="Proteomes" id="UP000035050"/>
    </source>
</evidence>
<organism evidence="1 2">
    <name type="scientific">Pandoraea oxalativorans</name>
    <dbReference type="NCBI Taxonomy" id="573737"/>
    <lineage>
        <taxon>Bacteria</taxon>
        <taxon>Pseudomonadati</taxon>
        <taxon>Pseudomonadota</taxon>
        <taxon>Betaproteobacteria</taxon>
        <taxon>Burkholderiales</taxon>
        <taxon>Burkholderiaceae</taxon>
        <taxon>Pandoraea</taxon>
    </lineage>
</organism>
<dbReference type="PATRIC" id="fig|573737.6.peg.6022"/>
<dbReference type="KEGG" id="pox:MB84_29865"/>